<dbReference type="SUPFAM" id="SSF81296">
    <property type="entry name" value="E set domains"/>
    <property type="match status" value="1"/>
</dbReference>
<comment type="similarity">
    <text evidence="1">Belongs to the transglutaminase superfamily. Transglutaminase family.</text>
</comment>
<evidence type="ECO:0000256" key="1">
    <source>
        <dbReference type="ARBA" id="ARBA00005968"/>
    </source>
</evidence>
<dbReference type="InterPro" id="IPR013783">
    <property type="entry name" value="Ig-like_fold"/>
</dbReference>
<keyword evidence="3" id="KW-0808">Transferase</keyword>
<comment type="caution">
    <text evidence="3">The sequence shown here is derived from an EMBL/GenBank/DDBJ whole genome shotgun (WGS) entry which is preliminary data.</text>
</comment>
<dbReference type="PANTHER" id="PTHR11590:SF40">
    <property type="entry name" value="HEMOCYTE PROTEIN-GLUTAMINE GAMMA-GLUTAMYLTRANSFERASE-LIKE PROTEIN"/>
    <property type="match status" value="1"/>
</dbReference>
<protein>
    <submittedName>
        <fullName evidence="3">Hemocyte protein-glutamine gamma-glutamyltransferase</fullName>
    </submittedName>
</protein>
<dbReference type="Pfam" id="PF00868">
    <property type="entry name" value="Transglut_N"/>
    <property type="match status" value="1"/>
</dbReference>
<evidence type="ECO:0000313" key="4">
    <source>
        <dbReference type="Proteomes" id="UP000326759"/>
    </source>
</evidence>
<evidence type="ECO:0000259" key="2">
    <source>
        <dbReference type="Pfam" id="PF00868"/>
    </source>
</evidence>
<accession>A0A5N5SS41</accession>
<gene>
    <name evidence="3" type="primary">TGMH_1</name>
    <name evidence="3" type="ORF">Anas_14431</name>
</gene>
<dbReference type="GO" id="GO:0003810">
    <property type="term" value="F:protein-glutamine gamma-glutamyltransferase activity"/>
    <property type="evidence" value="ECO:0007669"/>
    <property type="project" value="TreeGrafter"/>
</dbReference>
<keyword evidence="4" id="KW-1185">Reference proteome</keyword>
<dbReference type="InterPro" id="IPR001102">
    <property type="entry name" value="Transglutaminase_N"/>
</dbReference>
<organism evidence="3 4">
    <name type="scientific">Armadillidium nasatum</name>
    <dbReference type="NCBI Taxonomy" id="96803"/>
    <lineage>
        <taxon>Eukaryota</taxon>
        <taxon>Metazoa</taxon>
        <taxon>Ecdysozoa</taxon>
        <taxon>Arthropoda</taxon>
        <taxon>Crustacea</taxon>
        <taxon>Multicrustacea</taxon>
        <taxon>Malacostraca</taxon>
        <taxon>Eumalacostraca</taxon>
        <taxon>Peracarida</taxon>
        <taxon>Isopoda</taxon>
        <taxon>Oniscidea</taxon>
        <taxon>Crinocheta</taxon>
        <taxon>Armadillidiidae</taxon>
        <taxon>Armadillidium</taxon>
    </lineage>
</organism>
<dbReference type="AlphaFoldDB" id="A0A5N5SS41"/>
<name>A0A5N5SS41_9CRUS</name>
<dbReference type="Proteomes" id="UP000326759">
    <property type="component" value="Unassembled WGS sequence"/>
</dbReference>
<evidence type="ECO:0000313" key="3">
    <source>
        <dbReference type="EMBL" id="KAB7496837.1"/>
    </source>
</evidence>
<dbReference type="Gene3D" id="2.60.40.10">
    <property type="entry name" value="Immunoglobulins"/>
    <property type="match status" value="1"/>
</dbReference>
<dbReference type="OrthoDB" id="6480604at2759"/>
<sequence>MSRNRLGLGPTMNKVENIHWYLKENAKRHHTSKFDQIHDPTNPKPVLRRGQTFYMAIRLKDRDFDLEIDRLVLNFKFGSRPSVRRGTMAVIPVPTDSFDAPKDSFDAPKDDWDCKIETATNGKDLVLQMI</sequence>
<dbReference type="PANTHER" id="PTHR11590">
    <property type="entry name" value="PROTEIN-GLUTAMINE GAMMA-GLUTAMYLTRANSFERASE"/>
    <property type="match status" value="1"/>
</dbReference>
<reference evidence="3 4" key="1">
    <citation type="journal article" date="2019" name="PLoS Biol.">
        <title>Sex chromosomes control vertical transmission of feminizing Wolbachia symbionts in an isopod.</title>
        <authorList>
            <person name="Becking T."/>
            <person name="Chebbi M.A."/>
            <person name="Giraud I."/>
            <person name="Moumen B."/>
            <person name="Laverre T."/>
            <person name="Caubet Y."/>
            <person name="Peccoud J."/>
            <person name="Gilbert C."/>
            <person name="Cordaux R."/>
        </authorList>
    </citation>
    <scope>NUCLEOTIDE SEQUENCE [LARGE SCALE GENOMIC DNA]</scope>
    <source>
        <strain evidence="3">ANa2</strain>
        <tissue evidence="3">Whole body excluding digestive tract and cuticle</tissue>
    </source>
</reference>
<dbReference type="InterPro" id="IPR014756">
    <property type="entry name" value="Ig_E-set"/>
</dbReference>
<dbReference type="EMBL" id="SEYY01020985">
    <property type="protein sequence ID" value="KAB7496837.1"/>
    <property type="molecule type" value="Genomic_DNA"/>
</dbReference>
<feature type="domain" description="Transglutaminase N-terminal" evidence="2">
    <location>
        <begin position="17"/>
        <end position="128"/>
    </location>
</feature>
<dbReference type="InterPro" id="IPR050779">
    <property type="entry name" value="Transglutaminase"/>
</dbReference>
<proteinExistence type="inferred from homology"/>